<sequence length="73" mass="8326">VTNRIVDQPKQPLLELERPNKREQQLQTHRGRSTVMYKTTEGKVKKNKQKFGATDADIQRIGTCGKMADSLTI</sequence>
<evidence type="ECO:0000313" key="2">
    <source>
        <dbReference type="EMBL" id="CAK0893842.1"/>
    </source>
</evidence>
<feature type="region of interest" description="Disordered" evidence="1">
    <location>
        <begin position="1"/>
        <end position="31"/>
    </location>
</feature>
<feature type="non-terminal residue" evidence="2">
    <location>
        <position position="73"/>
    </location>
</feature>
<feature type="compositionally biased region" description="Basic and acidic residues" evidence="1">
    <location>
        <begin position="15"/>
        <end position="24"/>
    </location>
</feature>
<name>A0ABN9X809_9DINO</name>
<reference evidence="2" key="1">
    <citation type="submission" date="2023-10" db="EMBL/GenBank/DDBJ databases">
        <authorList>
            <person name="Chen Y."/>
            <person name="Shah S."/>
            <person name="Dougan E. K."/>
            <person name="Thang M."/>
            <person name="Chan C."/>
        </authorList>
    </citation>
    <scope>NUCLEOTIDE SEQUENCE [LARGE SCALE GENOMIC DNA]</scope>
</reference>
<protein>
    <submittedName>
        <fullName evidence="2">Uncharacterized protein</fullName>
    </submittedName>
</protein>
<accession>A0ABN9X809</accession>
<proteinExistence type="predicted"/>
<organism evidence="2 3">
    <name type="scientific">Prorocentrum cordatum</name>
    <dbReference type="NCBI Taxonomy" id="2364126"/>
    <lineage>
        <taxon>Eukaryota</taxon>
        <taxon>Sar</taxon>
        <taxon>Alveolata</taxon>
        <taxon>Dinophyceae</taxon>
        <taxon>Prorocentrales</taxon>
        <taxon>Prorocentraceae</taxon>
        <taxon>Prorocentrum</taxon>
    </lineage>
</organism>
<evidence type="ECO:0000313" key="3">
    <source>
        <dbReference type="Proteomes" id="UP001189429"/>
    </source>
</evidence>
<keyword evidence="3" id="KW-1185">Reference proteome</keyword>
<feature type="non-terminal residue" evidence="2">
    <location>
        <position position="1"/>
    </location>
</feature>
<evidence type="ECO:0000256" key="1">
    <source>
        <dbReference type="SAM" id="MobiDB-lite"/>
    </source>
</evidence>
<dbReference type="Proteomes" id="UP001189429">
    <property type="component" value="Unassembled WGS sequence"/>
</dbReference>
<gene>
    <name evidence="2" type="ORF">PCOR1329_LOCUS73074</name>
</gene>
<dbReference type="EMBL" id="CAUYUJ010019817">
    <property type="protein sequence ID" value="CAK0893842.1"/>
    <property type="molecule type" value="Genomic_DNA"/>
</dbReference>
<comment type="caution">
    <text evidence="2">The sequence shown here is derived from an EMBL/GenBank/DDBJ whole genome shotgun (WGS) entry which is preliminary data.</text>
</comment>